<evidence type="ECO:0000259" key="8">
    <source>
        <dbReference type="SMART" id="SM01144"/>
    </source>
</evidence>
<sequence>MGGASEGGDAPPLPPHSRSARDPDRHTRHVSRAEWRARHPAPPSRSRDRDAPLGKNGGPARGRVVSGVHRTQAELERASPPNLRRMGLNSVEEYFAMEERRIRAKAALDAIVRDPTVPAEEKHHAAATYHVTAGRHIHNCRDCWLMRGLCVCDLLCKVPSARLEPHGVVAYLHHFEWGRGSSTGNLIRACLGGELFVTGERTHERALREMFEGNDGGKNVAILWPGEGSVDVRDVVREASRRSAEALGAGEGNAGEGSVGVGVGGGGGVTFVAVDATWNSARKMMRRIPKHITRARIPPEAFDADYDASKHVASPPPPPPSDAATTKTGSTKTTSLLAPVRKYKNAPDGRCSTFEAVIALMRVLGHDRETCDGLLRAVKTKVDAVLVQKSVPGAYGTFSVEEDVYEAAAAARRAREAMAVGPARGDGGGGGGGEGGDPGVEGGVEGGCWMTAAMAGLKT</sequence>
<dbReference type="GO" id="GO:0008033">
    <property type="term" value="P:tRNA processing"/>
    <property type="evidence" value="ECO:0007669"/>
    <property type="project" value="UniProtKB-KW"/>
</dbReference>
<reference evidence="9 10" key="1">
    <citation type="journal article" date="2009" name="Science">
        <title>Green evolution and dynamic adaptations revealed by genomes of the marine picoeukaryotes Micromonas.</title>
        <authorList>
            <person name="Worden A.Z."/>
            <person name="Lee J.H."/>
            <person name="Mock T."/>
            <person name="Rouze P."/>
            <person name="Simmons M.P."/>
            <person name="Aerts A.L."/>
            <person name="Allen A.E."/>
            <person name="Cuvelier M.L."/>
            <person name="Derelle E."/>
            <person name="Everett M.V."/>
            <person name="Foulon E."/>
            <person name="Grimwood J."/>
            <person name="Gundlach H."/>
            <person name="Henrissat B."/>
            <person name="Napoli C."/>
            <person name="McDonald S.M."/>
            <person name="Parker M.S."/>
            <person name="Rombauts S."/>
            <person name="Salamov A."/>
            <person name="Von Dassow P."/>
            <person name="Badger J.H."/>
            <person name="Coutinho P.M."/>
            <person name="Demir E."/>
            <person name="Dubchak I."/>
            <person name="Gentemann C."/>
            <person name="Eikrem W."/>
            <person name="Gready J.E."/>
            <person name="John U."/>
            <person name="Lanier W."/>
            <person name="Lindquist E.A."/>
            <person name="Lucas S."/>
            <person name="Mayer K.F."/>
            <person name="Moreau H."/>
            <person name="Not F."/>
            <person name="Otillar R."/>
            <person name="Panaud O."/>
            <person name="Pangilinan J."/>
            <person name="Paulsen I."/>
            <person name="Piegu B."/>
            <person name="Poliakov A."/>
            <person name="Robbens S."/>
            <person name="Schmutz J."/>
            <person name="Toulza E."/>
            <person name="Wyss T."/>
            <person name="Zelensky A."/>
            <person name="Zhou K."/>
            <person name="Armbrust E.V."/>
            <person name="Bhattacharya D."/>
            <person name="Goodenough U.W."/>
            <person name="Van de Peer Y."/>
            <person name="Grigoriev I.V."/>
        </authorList>
    </citation>
    <scope>NUCLEOTIDE SEQUENCE [LARGE SCALE GENOMIC DNA]</scope>
    <source>
        <strain evidence="9 10">CCMP1545</strain>
    </source>
</reference>
<evidence type="ECO:0000313" key="9">
    <source>
        <dbReference type="EMBL" id="EEH55522.1"/>
    </source>
</evidence>
<keyword evidence="3" id="KW-0949">S-adenosyl-L-methionine</keyword>
<evidence type="ECO:0000256" key="4">
    <source>
        <dbReference type="ARBA" id="ARBA00022694"/>
    </source>
</evidence>
<dbReference type="GO" id="GO:0016432">
    <property type="term" value="F:tRNA-uridine aminocarboxypropyltransferase activity"/>
    <property type="evidence" value="ECO:0007669"/>
    <property type="project" value="UniProtKB-EC"/>
</dbReference>
<evidence type="ECO:0000313" key="10">
    <source>
        <dbReference type="Proteomes" id="UP000001876"/>
    </source>
</evidence>
<dbReference type="OMA" id="WGNARRM"/>
<gene>
    <name evidence="9" type="ORF">MICPUCDRAFT_60288</name>
</gene>
<feature type="compositionally biased region" description="Basic and acidic residues" evidence="7">
    <location>
        <begin position="19"/>
        <end position="37"/>
    </location>
</feature>
<keyword evidence="10" id="KW-1185">Reference proteome</keyword>
<evidence type="ECO:0000256" key="7">
    <source>
        <dbReference type="SAM" id="MobiDB-lite"/>
    </source>
</evidence>
<dbReference type="Pfam" id="PF03942">
    <property type="entry name" value="DTW"/>
    <property type="match status" value="1"/>
</dbReference>
<feature type="region of interest" description="Disordered" evidence="7">
    <location>
        <begin position="308"/>
        <end position="333"/>
    </location>
</feature>
<keyword evidence="4" id="KW-0819">tRNA processing</keyword>
<evidence type="ECO:0000256" key="6">
    <source>
        <dbReference type="ARBA" id="ARBA00048718"/>
    </source>
</evidence>
<dbReference type="PANTHER" id="PTHR21392:SF0">
    <property type="entry name" value="TRNA-URIDINE AMINOCARBOXYPROPYLTRANSFERASE 2"/>
    <property type="match status" value="1"/>
</dbReference>
<dbReference type="InterPro" id="IPR005636">
    <property type="entry name" value="DTW"/>
</dbReference>
<evidence type="ECO:0000256" key="3">
    <source>
        <dbReference type="ARBA" id="ARBA00022691"/>
    </source>
</evidence>
<comment type="similarity">
    <text evidence="5">Belongs to the TDD superfamily. DTWD2 family.</text>
</comment>
<evidence type="ECO:0000256" key="1">
    <source>
        <dbReference type="ARBA" id="ARBA00012386"/>
    </source>
</evidence>
<evidence type="ECO:0000256" key="2">
    <source>
        <dbReference type="ARBA" id="ARBA00022679"/>
    </source>
</evidence>
<accession>C1MXU0</accession>
<dbReference type="InterPro" id="IPR039262">
    <property type="entry name" value="DTWD2/TAPT"/>
</dbReference>
<dbReference type="OrthoDB" id="544179at2759"/>
<name>C1MXU0_MICPC</name>
<dbReference type="AlphaFoldDB" id="C1MXU0"/>
<dbReference type="SMART" id="SM01144">
    <property type="entry name" value="DTW"/>
    <property type="match status" value="1"/>
</dbReference>
<feature type="region of interest" description="Disordered" evidence="7">
    <location>
        <begin position="420"/>
        <end position="441"/>
    </location>
</feature>
<protein>
    <recommendedName>
        <fullName evidence="1">tRNA-uridine aminocarboxypropyltransferase</fullName>
        <ecNumber evidence="1">2.5.1.25</ecNumber>
    </recommendedName>
</protein>
<dbReference type="EC" id="2.5.1.25" evidence="1"/>
<dbReference type="KEGG" id="mpp:MICPUCDRAFT_60288"/>
<dbReference type="Proteomes" id="UP000001876">
    <property type="component" value="Unassembled WGS sequence"/>
</dbReference>
<feature type="region of interest" description="Disordered" evidence="7">
    <location>
        <begin position="1"/>
        <end position="72"/>
    </location>
</feature>
<proteinExistence type="inferred from homology"/>
<evidence type="ECO:0000256" key="5">
    <source>
        <dbReference type="ARBA" id="ARBA00034489"/>
    </source>
</evidence>
<comment type="catalytic activity">
    <reaction evidence="6">
        <text>a uridine in tRNA + S-adenosyl-L-methionine = a 3-[(3S)-3-amino-3-carboxypropyl]uridine in tRNA + S-methyl-5'-thioadenosine + H(+)</text>
        <dbReference type="Rhea" id="RHEA:62432"/>
        <dbReference type="Rhea" id="RHEA-COMP:13339"/>
        <dbReference type="Rhea" id="RHEA-COMP:16092"/>
        <dbReference type="ChEBI" id="CHEBI:15378"/>
        <dbReference type="ChEBI" id="CHEBI:17509"/>
        <dbReference type="ChEBI" id="CHEBI:59789"/>
        <dbReference type="ChEBI" id="CHEBI:65315"/>
        <dbReference type="ChEBI" id="CHEBI:82930"/>
        <dbReference type="EC" id="2.5.1.25"/>
    </reaction>
</comment>
<feature type="domain" description="DTW" evidence="8">
    <location>
        <begin position="136"/>
        <end position="390"/>
    </location>
</feature>
<dbReference type="PANTHER" id="PTHR21392">
    <property type="entry name" value="TRNA-URIDINE AMINOCARBOXYPROPYLTRANSFERASE 2"/>
    <property type="match status" value="1"/>
</dbReference>
<dbReference type="EMBL" id="GG663742">
    <property type="protein sequence ID" value="EEH55522.1"/>
    <property type="molecule type" value="Genomic_DNA"/>
</dbReference>
<dbReference type="RefSeq" id="XP_003060753.1">
    <property type="nucleotide sequence ID" value="XM_003060707.1"/>
</dbReference>
<organism evidence="10">
    <name type="scientific">Micromonas pusilla (strain CCMP1545)</name>
    <name type="common">Picoplanktonic green alga</name>
    <dbReference type="NCBI Taxonomy" id="564608"/>
    <lineage>
        <taxon>Eukaryota</taxon>
        <taxon>Viridiplantae</taxon>
        <taxon>Chlorophyta</taxon>
        <taxon>Mamiellophyceae</taxon>
        <taxon>Mamiellales</taxon>
        <taxon>Mamiellaceae</taxon>
        <taxon>Micromonas</taxon>
    </lineage>
</organism>
<dbReference type="GeneID" id="9686190"/>
<keyword evidence="2" id="KW-0808">Transferase</keyword>
<feature type="compositionally biased region" description="Gly residues" evidence="7">
    <location>
        <begin position="424"/>
        <end position="441"/>
    </location>
</feature>